<dbReference type="EMBL" id="OU503044">
    <property type="protein sequence ID" value="CAI9767473.1"/>
    <property type="molecule type" value="Genomic_DNA"/>
</dbReference>
<evidence type="ECO:0000313" key="2">
    <source>
        <dbReference type="Proteomes" id="UP000834106"/>
    </source>
</evidence>
<dbReference type="GO" id="GO:0001522">
    <property type="term" value="P:pseudouridine synthesis"/>
    <property type="evidence" value="ECO:0007669"/>
    <property type="project" value="InterPro"/>
</dbReference>
<dbReference type="Proteomes" id="UP000834106">
    <property type="component" value="Chromosome 9"/>
</dbReference>
<dbReference type="GO" id="GO:0003723">
    <property type="term" value="F:RNA binding"/>
    <property type="evidence" value="ECO:0007669"/>
    <property type="project" value="InterPro"/>
</dbReference>
<dbReference type="AlphaFoldDB" id="A0AAD2DWL3"/>
<keyword evidence="2" id="KW-1185">Reference proteome</keyword>
<dbReference type="InterPro" id="IPR020103">
    <property type="entry name" value="PsdUridine_synth_cat_dom_sf"/>
</dbReference>
<name>A0AAD2DWL3_9LAMI</name>
<proteinExistence type="predicted"/>
<organism evidence="1 2">
    <name type="scientific">Fraxinus pennsylvanica</name>
    <dbReference type="NCBI Taxonomy" id="56036"/>
    <lineage>
        <taxon>Eukaryota</taxon>
        <taxon>Viridiplantae</taxon>
        <taxon>Streptophyta</taxon>
        <taxon>Embryophyta</taxon>
        <taxon>Tracheophyta</taxon>
        <taxon>Spermatophyta</taxon>
        <taxon>Magnoliopsida</taxon>
        <taxon>eudicotyledons</taxon>
        <taxon>Gunneridae</taxon>
        <taxon>Pentapetalae</taxon>
        <taxon>asterids</taxon>
        <taxon>lamiids</taxon>
        <taxon>Lamiales</taxon>
        <taxon>Oleaceae</taxon>
        <taxon>Oleeae</taxon>
        <taxon>Fraxinus</taxon>
    </lineage>
</organism>
<evidence type="ECO:0000313" key="1">
    <source>
        <dbReference type="EMBL" id="CAI9767473.1"/>
    </source>
</evidence>
<protein>
    <submittedName>
        <fullName evidence="1">Uncharacterized protein</fullName>
    </submittedName>
</protein>
<gene>
    <name evidence="1" type="ORF">FPE_LOCUS14903</name>
</gene>
<sequence length="102" mass="11280">MYADCSKLTFGFTSSTWRIVPAEDWTQLEWCSRKLTSSSACQEPHPVPVHCLGRGTSGILLCAKTKLAKSYLAAYFADGTSVGVSRHANSELKTMRKITKTY</sequence>
<dbReference type="GO" id="GO:0009982">
    <property type="term" value="F:pseudouridine synthase activity"/>
    <property type="evidence" value="ECO:0007669"/>
    <property type="project" value="InterPro"/>
</dbReference>
<dbReference type="Gene3D" id="3.30.2350.10">
    <property type="entry name" value="Pseudouridine synthase"/>
    <property type="match status" value="1"/>
</dbReference>
<accession>A0AAD2DWL3</accession>
<dbReference type="SUPFAM" id="SSF55120">
    <property type="entry name" value="Pseudouridine synthase"/>
    <property type="match status" value="1"/>
</dbReference>
<reference evidence="1" key="1">
    <citation type="submission" date="2023-05" db="EMBL/GenBank/DDBJ databases">
        <authorList>
            <person name="Huff M."/>
        </authorList>
    </citation>
    <scope>NUCLEOTIDE SEQUENCE</scope>
</reference>